<comment type="caution">
    <text evidence="6">The sequence shown here is derived from an EMBL/GenBank/DDBJ whole genome shotgun (WGS) entry which is preliminary data.</text>
</comment>
<evidence type="ECO:0000256" key="4">
    <source>
        <dbReference type="SAM" id="MobiDB-lite"/>
    </source>
</evidence>
<dbReference type="PANTHER" id="PTHR33164:SF64">
    <property type="entry name" value="TRANSCRIPTIONAL REGULATOR SLYA"/>
    <property type="match status" value="1"/>
</dbReference>
<dbReference type="SUPFAM" id="SSF46785">
    <property type="entry name" value="Winged helix' DNA-binding domain"/>
    <property type="match status" value="1"/>
</dbReference>
<dbReference type="InterPro" id="IPR036390">
    <property type="entry name" value="WH_DNA-bd_sf"/>
</dbReference>
<dbReference type="Proteomes" id="UP000637002">
    <property type="component" value="Unassembled WGS sequence"/>
</dbReference>
<dbReference type="Pfam" id="PF12802">
    <property type="entry name" value="MarR_2"/>
    <property type="match status" value="1"/>
</dbReference>
<evidence type="ECO:0000256" key="3">
    <source>
        <dbReference type="ARBA" id="ARBA00023163"/>
    </source>
</evidence>
<proteinExistence type="predicted"/>
<dbReference type="InterPro" id="IPR000835">
    <property type="entry name" value="HTH_MarR-typ"/>
</dbReference>
<dbReference type="SMART" id="SM00347">
    <property type="entry name" value="HTH_MARR"/>
    <property type="match status" value="1"/>
</dbReference>
<dbReference type="Gene3D" id="1.10.10.10">
    <property type="entry name" value="Winged helix-like DNA-binding domain superfamily/Winged helix DNA-binding domain"/>
    <property type="match status" value="1"/>
</dbReference>
<dbReference type="GO" id="GO:0006950">
    <property type="term" value="P:response to stress"/>
    <property type="evidence" value="ECO:0007669"/>
    <property type="project" value="TreeGrafter"/>
</dbReference>
<dbReference type="CDD" id="cd00090">
    <property type="entry name" value="HTH_ARSR"/>
    <property type="match status" value="1"/>
</dbReference>
<dbReference type="PROSITE" id="PS50995">
    <property type="entry name" value="HTH_MARR_2"/>
    <property type="match status" value="1"/>
</dbReference>
<dbReference type="InterPro" id="IPR036388">
    <property type="entry name" value="WH-like_DNA-bd_sf"/>
</dbReference>
<organism evidence="6 7">
    <name type="scientific">Chelatococcus reniformis</name>
    <dbReference type="NCBI Taxonomy" id="1494448"/>
    <lineage>
        <taxon>Bacteria</taxon>
        <taxon>Pseudomonadati</taxon>
        <taxon>Pseudomonadota</taxon>
        <taxon>Alphaproteobacteria</taxon>
        <taxon>Hyphomicrobiales</taxon>
        <taxon>Chelatococcaceae</taxon>
        <taxon>Chelatococcus</taxon>
    </lineage>
</organism>
<reference evidence="6" key="2">
    <citation type="submission" date="2020-09" db="EMBL/GenBank/DDBJ databases">
        <authorList>
            <person name="Sun Q."/>
            <person name="Zhou Y."/>
        </authorList>
    </citation>
    <scope>NUCLEOTIDE SEQUENCE</scope>
    <source>
        <strain evidence="6">CGMCC 1.12919</strain>
    </source>
</reference>
<sequence>MEFADRIPTGPAGRVDMLQGSGLGQPAGIKRDEPMKNHIRKSVGWALVHSARLHRTRMGERLSALGLFPGQEQVLQALSEVEAMTMGELADLLRVKPPTASKTVARLSAQGLVTRQAEPGDARVVRVRLTSDGMQRAASIAQLWDEVEDELLDGFDAKERRRLRKLLRRVAKNLAGTETEEEAAEALDDEFEDSPAA</sequence>
<evidence type="ECO:0000256" key="2">
    <source>
        <dbReference type="ARBA" id="ARBA00023125"/>
    </source>
</evidence>
<feature type="region of interest" description="Disordered" evidence="4">
    <location>
        <begin position="1"/>
        <end position="31"/>
    </location>
</feature>
<gene>
    <name evidence="6" type="ORF">GCM10010994_22870</name>
</gene>
<feature type="compositionally biased region" description="Acidic residues" evidence="4">
    <location>
        <begin position="178"/>
        <end position="197"/>
    </location>
</feature>
<dbReference type="InterPro" id="IPR039422">
    <property type="entry name" value="MarR/SlyA-like"/>
</dbReference>
<keyword evidence="2" id="KW-0238">DNA-binding</keyword>
<dbReference type="PANTHER" id="PTHR33164">
    <property type="entry name" value="TRANSCRIPTIONAL REGULATOR, MARR FAMILY"/>
    <property type="match status" value="1"/>
</dbReference>
<dbReference type="AlphaFoldDB" id="A0A916U7R7"/>
<dbReference type="GO" id="GO:0003677">
    <property type="term" value="F:DNA binding"/>
    <property type="evidence" value="ECO:0007669"/>
    <property type="project" value="UniProtKB-KW"/>
</dbReference>
<reference evidence="6" key="1">
    <citation type="journal article" date="2014" name="Int. J. Syst. Evol. Microbiol.">
        <title>Complete genome sequence of Corynebacterium casei LMG S-19264T (=DSM 44701T), isolated from a smear-ripened cheese.</title>
        <authorList>
            <consortium name="US DOE Joint Genome Institute (JGI-PGF)"/>
            <person name="Walter F."/>
            <person name="Albersmeier A."/>
            <person name="Kalinowski J."/>
            <person name="Ruckert C."/>
        </authorList>
    </citation>
    <scope>NUCLEOTIDE SEQUENCE</scope>
    <source>
        <strain evidence="6">CGMCC 1.12919</strain>
    </source>
</reference>
<name>A0A916U7R7_9HYPH</name>
<feature type="domain" description="HTH marR-type" evidence="5">
    <location>
        <begin position="40"/>
        <end position="172"/>
    </location>
</feature>
<evidence type="ECO:0000256" key="1">
    <source>
        <dbReference type="ARBA" id="ARBA00023015"/>
    </source>
</evidence>
<dbReference type="PRINTS" id="PR00598">
    <property type="entry name" value="HTHMARR"/>
</dbReference>
<evidence type="ECO:0000313" key="6">
    <source>
        <dbReference type="EMBL" id="GGC63728.1"/>
    </source>
</evidence>
<feature type="region of interest" description="Disordered" evidence="4">
    <location>
        <begin position="174"/>
        <end position="197"/>
    </location>
</feature>
<keyword evidence="3" id="KW-0804">Transcription</keyword>
<dbReference type="GO" id="GO:0003700">
    <property type="term" value="F:DNA-binding transcription factor activity"/>
    <property type="evidence" value="ECO:0007669"/>
    <property type="project" value="InterPro"/>
</dbReference>
<dbReference type="EMBL" id="BMGG01000004">
    <property type="protein sequence ID" value="GGC63728.1"/>
    <property type="molecule type" value="Genomic_DNA"/>
</dbReference>
<evidence type="ECO:0000313" key="7">
    <source>
        <dbReference type="Proteomes" id="UP000637002"/>
    </source>
</evidence>
<keyword evidence="7" id="KW-1185">Reference proteome</keyword>
<dbReference type="InterPro" id="IPR011991">
    <property type="entry name" value="ArsR-like_HTH"/>
</dbReference>
<protein>
    <submittedName>
        <fullName evidence="6">MarR family transcriptional regulator</fullName>
    </submittedName>
</protein>
<keyword evidence="1" id="KW-0805">Transcription regulation</keyword>
<evidence type="ECO:0000259" key="5">
    <source>
        <dbReference type="PROSITE" id="PS50995"/>
    </source>
</evidence>
<accession>A0A916U7R7</accession>